<evidence type="ECO:0000256" key="1">
    <source>
        <dbReference type="ARBA" id="ARBA00001936"/>
    </source>
</evidence>
<dbReference type="PROSITE" id="PS00524">
    <property type="entry name" value="SMB_1"/>
    <property type="match status" value="2"/>
</dbReference>
<keyword evidence="19" id="KW-1185">Reference proteome</keyword>
<evidence type="ECO:0000256" key="14">
    <source>
        <dbReference type="ARBA" id="ARBA00023239"/>
    </source>
</evidence>
<dbReference type="PROSITE" id="PS50958">
    <property type="entry name" value="SMB_2"/>
    <property type="match status" value="2"/>
</dbReference>
<evidence type="ECO:0000259" key="16">
    <source>
        <dbReference type="PROSITE" id="PS50958"/>
    </source>
</evidence>
<accession>A0ABD3XQS0</accession>
<dbReference type="PANTHER" id="PTHR12439">
    <property type="entry name" value="PLACENTAL PROTEIN 11-RELATED"/>
    <property type="match status" value="1"/>
</dbReference>
<keyword evidence="9 15" id="KW-0255">Endonuclease</keyword>
<dbReference type="GO" id="GO:0003723">
    <property type="term" value="F:RNA binding"/>
    <property type="evidence" value="ECO:0007669"/>
    <property type="project" value="UniProtKB-UniRule"/>
</dbReference>
<dbReference type="Proteomes" id="UP001634394">
    <property type="component" value="Unassembled WGS sequence"/>
</dbReference>
<feature type="domain" description="SMB" evidence="16">
    <location>
        <begin position="61"/>
        <end position="104"/>
    </location>
</feature>
<comment type="subcellular location">
    <subcellularLocation>
        <location evidence="2">Secreted</location>
    </subcellularLocation>
</comment>
<dbReference type="PANTHER" id="PTHR12439:SF42">
    <property type="entry name" value="ENDORIBONUCLEASE-RELATED"/>
    <property type="match status" value="1"/>
</dbReference>
<dbReference type="GO" id="GO:0004521">
    <property type="term" value="F:RNA endonuclease activity"/>
    <property type="evidence" value="ECO:0007669"/>
    <property type="project" value="UniProtKB-UniRule"/>
</dbReference>
<comment type="catalytic activity">
    <reaction evidence="15">
        <text>ribonucleotidyl-uridine-RNA = a 5'-end dephospho-uridine-RNA + a 3'-end 2',3'-cyclophospho-ribonucleotide-RNA</text>
        <dbReference type="Rhea" id="RHEA:67792"/>
        <dbReference type="Rhea" id="RHEA-COMP:10464"/>
        <dbReference type="Rhea" id="RHEA-COMP:17354"/>
        <dbReference type="Rhea" id="RHEA-COMP:17356"/>
        <dbReference type="ChEBI" id="CHEBI:83064"/>
        <dbReference type="ChEBI" id="CHEBI:173117"/>
        <dbReference type="ChEBI" id="CHEBI:173224"/>
    </reaction>
</comment>
<evidence type="ECO:0000259" key="17">
    <source>
        <dbReference type="PROSITE" id="PS51959"/>
    </source>
</evidence>
<dbReference type="SUPFAM" id="SSF142877">
    <property type="entry name" value="EndoU-like"/>
    <property type="match status" value="1"/>
</dbReference>
<organism evidence="18 19">
    <name type="scientific">Sinanodonta woodiana</name>
    <name type="common">Chinese pond mussel</name>
    <name type="synonym">Anodonta woodiana</name>
    <dbReference type="NCBI Taxonomy" id="1069815"/>
    <lineage>
        <taxon>Eukaryota</taxon>
        <taxon>Metazoa</taxon>
        <taxon>Spiralia</taxon>
        <taxon>Lophotrochozoa</taxon>
        <taxon>Mollusca</taxon>
        <taxon>Bivalvia</taxon>
        <taxon>Autobranchia</taxon>
        <taxon>Heteroconchia</taxon>
        <taxon>Palaeoheterodonta</taxon>
        <taxon>Unionida</taxon>
        <taxon>Unionoidea</taxon>
        <taxon>Unionidae</taxon>
        <taxon>Unioninae</taxon>
        <taxon>Sinanodonta</taxon>
    </lineage>
</organism>
<evidence type="ECO:0000256" key="9">
    <source>
        <dbReference type="ARBA" id="ARBA00022759"/>
    </source>
</evidence>
<keyword evidence="7 15" id="KW-0479">Metal-binding</keyword>
<dbReference type="Pfam" id="PF01033">
    <property type="entry name" value="Somatomedin_B"/>
    <property type="match status" value="2"/>
</dbReference>
<sequence>MMDVHAPLSLVFMLCSLFTEGLSNSCIGRCGQGVNTAYNCQCNSACVRYNDCCSDYDALCLGATCSGRCGLTHDTTKPCQCNAPCVTYGDCCSDYQSLCQGQTTVDALSAVMQDLWNSDTNRLRDSDYTISTTGSRLFTYVNQTALNKPTFQGLIRLLDNYNIVVGQTEQPTTSELAEVDDFMNTILATPVMAKTFTFLANNGHITNSNSVFRNTLMELWFNLYPRSSTGPTDSSGFEHVMVGELKGTSTVSGFHSWIQFYLEEKNGNLLYESFIIRKEPNMIATAISWHGIKKTKASFFLGTSPEFDMAVYTICSLVHRDSLCKFTLQNQAVSIQTWDIAHKSGYQIGSAYPSI</sequence>
<evidence type="ECO:0000256" key="7">
    <source>
        <dbReference type="ARBA" id="ARBA00022723"/>
    </source>
</evidence>
<protein>
    <recommendedName>
        <fullName evidence="15">Uridylate-specific endoribonuclease</fullName>
        <ecNumber evidence="15">4.6.1.-</ecNumber>
    </recommendedName>
</protein>
<dbReference type="Gene3D" id="4.10.410.20">
    <property type="match status" value="2"/>
</dbReference>
<dbReference type="InterPro" id="IPR037227">
    <property type="entry name" value="EndoU-like"/>
</dbReference>
<evidence type="ECO:0000256" key="8">
    <source>
        <dbReference type="ARBA" id="ARBA00022737"/>
    </source>
</evidence>
<evidence type="ECO:0000313" key="19">
    <source>
        <dbReference type="Proteomes" id="UP001634394"/>
    </source>
</evidence>
<evidence type="ECO:0000256" key="12">
    <source>
        <dbReference type="ARBA" id="ARBA00023157"/>
    </source>
</evidence>
<dbReference type="InterPro" id="IPR018998">
    <property type="entry name" value="EndoU_C"/>
</dbReference>
<dbReference type="PRINTS" id="PR00022">
    <property type="entry name" value="SOMATOMEDINB"/>
</dbReference>
<dbReference type="InterPro" id="IPR001212">
    <property type="entry name" value="Somatomedin_B_dom"/>
</dbReference>
<evidence type="ECO:0000256" key="11">
    <source>
        <dbReference type="ARBA" id="ARBA00022884"/>
    </source>
</evidence>
<keyword evidence="8" id="KW-0677">Repeat</keyword>
<evidence type="ECO:0000256" key="3">
    <source>
        <dbReference type="ARBA" id="ARBA00010168"/>
    </source>
</evidence>
<comment type="subunit">
    <text evidence="4 15">Monomer.</text>
</comment>
<keyword evidence="6 15" id="KW-0540">Nuclease</keyword>
<proteinExistence type="inferred from homology"/>
<dbReference type="InterPro" id="IPR020436">
    <property type="entry name" value="SMB_chordata"/>
</dbReference>
<dbReference type="SUPFAM" id="SSF90188">
    <property type="entry name" value="Somatomedin B domain"/>
    <property type="match status" value="2"/>
</dbReference>
<dbReference type="InterPro" id="IPR036024">
    <property type="entry name" value="Somatomedin_B-like_dom_sf"/>
</dbReference>
<dbReference type="GO" id="GO:0046872">
    <property type="term" value="F:metal ion binding"/>
    <property type="evidence" value="ECO:0007669"/>
    <property type="project" value="UniProtKB-UniRule"/>
</dbReference>
<keyword evidence="12" id="KW-1015">Disulfide bond</keyword>
<evidence type="ECO:0000256" key="6">
    <source>
        <dbReference type="ARBA" id="ARBA00022722"/>
    </source>
</evidence>
<dbReference type="PROSITE" id="PS51959">
    <property type="entry name" value="ENDOU"/>
    <property type="match status" value="1"/>
</dbReference>
<keyword evidence="15" id="KW-0732">Signal</keyword>
<feature type="chain" id="PRO_5044531077" description="Uridylate-specific endoribonuclease" evidence="15">
    <location>
        <begin position="24"/>
        <end position="355"/>
    </location>
</feature>
<keyword evidence="5" id="KW-0964">Secreted</keyword>
<name>A0ABD3XQS0_SINWO</name>
<reference evidence="18 19" key="1">
    <citation type="submission" date="2024-11" db="EMBL/GenBank/DDBJ databases">
        <title>Chromosome-level genome assembly of the freshwater bivalve Anodonta woodiana.</title>
        <authorList>
            <person name="Chen X."/>
        </authorList>
    </citation>
    <scope>NUCLEOTIDE SEQUENCE [LARGE SCALE GENOMIC DNA]</scope>
    <source>
        <strain evidence="18">MN2024</strain>
        <tissue evidence="18">Gills</tissue>
    </source>
</reference>
<feature type="domain" description="EndoU" evidence="17">
    <location>
        <begin position="91"/>
        <end position="355"/>
    </location>
</feature>
<dbReference type="Pfam" id="PF09412">
    <property type="entry name" value="XendoU"/>
    <property type="match status" value="1"/>
</dbReference>
<evidence type="ECO:0000256" key="2">
    <source>
        <dbReference type="ARBA" id="ARBA00004613"/>
    </source>
</evidence>
<gene>
    <name evidence="18" type="ORF">ACJMK2_000940</name>
</gene>
<keyword evidence="14" id="KW-0456">Lyase</keyword>
<comment type="caution">
    <text evidence="18">The sequence shown here is derived from an EMBL/GenBank/DDBJ whole genome shotgun (WGS) entry which is preliminary data.</text>
</comment>
<evidence type="ECO:0000256" key="15">
    <source>
        <dbReference type="RuleBase" id="RU367085"/>
    </source>
</evidence>
<evidence type="ECO:0000256" key="4">
    <source>
        <dbReference type="ARBA" id="ARBA00011245"/>
    </source>
</evidence>
<dbReference type="InterPro" id="IPR039787">
    <property type="entry name" value="ENDOU"/>
</dbReference>
<dbReference type="SMART" id="SM00201">
    <property type="entry name" value="SO"/>
    <property type="match status" value="2"/>
</dbReference>
<dbReference type="GO" id="GO:0016787">
    <property type="term" value="F:hydrolase activity"/>
    <property type="evidence" value="ECO:0007669"/>
    <property type="project" value="UniProtKB-KW"/>
</dbReference>
<dbReference type="GO" id="GO:0016829">
    <property type="term" value="F:lyase activity"/>
    <property type="evidence" value="ECO:0007669"/>
    <property type="project" value="UniProtKB-KW"/>
</dbReference>
<keyword evidence="13 15" id="KW-0464">Manganese</keyword>
<comment type="cofactor">
    <cofactor evidence="1 15">
        <name>Mn(2+)</name>
        <dbReference type="ChEBI" id="CHEBI:29035"/>
    </cofactor>
</comment>
<evidence type="ECO:0000256" key="13">
    <source>
        <dbReference type="ARBA" id="ARBA00023211"/>
    </source>
</evidence>
<feature type="signal peptide" evidence="15">
    <location>
        <begin position="1"/>
        <end position="23"/>
    </location>
</feature>
<dbReference type="GO" id="GO:0005576">
    <property type="term" value="C:extracellular region"/>
    <property type="evidence" value="ECO:0007669"/>
    <property type="project" value="UniProtKB-SubCell"/>
</dbReference>
<evidence type="ECO:0000256" key="5">
    <source>
        <dbReference type="ARBA" id="ARBA00022525"/>
    </source>
</evidence>
<dbReference type="EMBL" id="JBJQND010000001">
    <property type="protein sequence ID" value="KAL3888574.1"/>
    <property type="molecule type" value="Genomic_DNA"/>
</dbReference>
<evidence type="ECO:0000256" key="10">
    <source>
        <dbReference type="ARBA" id="ARBA00022801"/>
    </source>
</evidence>
<keyword evidence="10 15" id="KW-0378">Hydrolase</keyword>
<dbReference type="AlphaFoldDB" id="A0ABD3XQS0"/>
<keyword evidence="11 15" id="KW-0694">RNA-binding</keyword>
<dbReference type="EC" id="4.6.1.-" evidence="15"/>
<feature type="domain" description="SMB" evidence="16">
    <location>
        <begin position="22"/>
        <end position="60"/>
    </location>
</feature>
<evidence type="ECO:0000313" key="18">
    <source>
        <dbReference type="EMBL" id="KAL3888574.1"/>
    </source>
</evidence>
<dbReference type="CDD" id="cd21159">
    <property type="entry name" value="XendoU"/>
    <property type="match status" value="1"/>
</dbReference>
<comment type="similarity">
    <text evidence="3 15">Belongs to the ENDOU family.</text>
</comment>